<dbReference type="CDD" id="cd03528">
    <property type="entry name" value="Rieske_RO_ferredoxin"/>
    <property type="match status" value="1"/>
</dbReference>
<evidence type="ECO:0000256" key="2">
    <source>
        <dbReference type="ARBA" id="ARBA00022723"/>
    </source>
</evidence>
<dbReference type="PANTHER" id="PTHR21496:SF23">
    <property type="entry name" value="3-PHENYLPROPIONATE_CINNAMIC ACID DIOXYGENASE FERREDOXIN SUBUNIT"/>
    <property type="match status" value="1"/>
</dbReference>
<keyword evidence="1" id="KW-0001">2Fe-2S</keyword>
<name>A0A8T5VT79_9BRAD</name>
<sequence>MSSTLRAGKRVRVCLQSDVEENQIVQVHVDGIGVLAIYRVEGQFFASDDICTHGQASLSEDGYLEGFNVVCSWHSGSFDIRSGQPTKPPCMEALTTYPVILDGDEVLVALEI</sequence>
<protein>
    <submittedName>
        <fullName evidence="5">Non-heme iron oxygenase ferredoxin subunit</fullName>
    </submittedName>
</protein>
<dbReference type="AlphaFoldDB" id="A0A8T5VT79"/>
<keyword evidence="3" id="KW-0408">Iron</keyword>
<dbReference type="Proteomes" id="UP000551709">
    <property type="component" value="Chromosome"/>
</dbReference>
<dbReference type="EMBL" id="CP096255">
    <property type="protein sequence ID" value="UPT89202.1"/>
    <property type="molecule type" value="Genomic_DNA"/>
</dbReference>
<reference evidence="5" key="2">
    <citation type="submission" date="2022-04" db="EMBL/GenBank/DDBJ databases">
        <authorList>
            <person name="Bromfield E.S.P."/>
            <person name="Cloutier S."/>
        </authorList>
    </citation>
    <scope>NUCLEOTIDE SEQUENCE</scope>
    <source>
        <strain evidence="5">1S5</strain>
    </source>
</reference>
<dbReference type="InterPro" id="IPR017941">
    <property type="entry name" value="Rieske_2Fe-2S"/>
</dbReference>
<evidence type="ECO:0000313" key="5">
    <source>
        <dbReference type="EMBL" id="UPT89202.1"/>
    </source>
</evidence>
<keyword evidence="4" id="KW-0411">Iron-sulfur</keyword>
<dbReference type="Pfam" id="PF00355">
    <property type="entry name" value="Rieske"/>
    <property type="match status" value="1"/>
</dbReference>
<dbReference type="RefSeq" id="WP_166103134.1">
    <property type="nucleotide sequence ID" value="NZ_CP096255.1"/>
</dbReference>
<reference evidence="5" key="1">
    <citation type="journal article" date="2017" name="Syst. Appl. Microbiol.">
        <title>Soybeans inoculated with root zone soils of Canadian native legumes harbour diverse and novel Bradyrhizobium spp. that possess agricultural potential.</title>
        <authorList>
            <person name="Bromfield E.S.P."/>
            <person name="Cloutier S."/>
            <person name="Tambong J.T."/>
            <person name="Tran Thi T.V."/>
        </authorList>
    </citation>
    <scope>NUCLEOTIDE SEQUENCE</scope>
    <source>
        <strain evidence="5">1S5</strain>
    </source>
</reference>
<evidence type="ECO:0000256" key="1">
    <source>
        <dbReference type="ARBA" id="ARBA00022714"/>
    </source>
</evidence>
<dbReference type="PANTHER" id="PTHR21496">
    <property type="entry name" value="FERREDOXIN-RELATED"/>
    <property type="match status" value="1"/>
</dbReference>
<evidence type="ECO:0000256" key="4">
    <source>
        <dbReference type="ARBA" id="ARBA00023014"/>
    </source>
</evidence>
<evidence type="ECO:0000256" key="3">
    <source>
        <dbReference type="ARBA" id="ARBA00023004"/>
    </source>
</evidence>
<dbReference type="SUPFAM" id="SSF50022">
    <property type="entry name" value="ISP domain"/>
    <property type="match status" value="1"/>
</dbReference>
<dbReference type="GO" id="GO:0046872">
    <property type="term" value="F:metal ion binding"/>
    <property type="evidence" value="ECO:0007669"/>
    <property type="project" value="UniProtKB-KW"/>
</dbReference>
<dbReference type="InterPro" id="IPR036922">
    <property type="entry name" value="Rieske_2Fe-2S_sf"/>
</dbReference>
<dbReference type="Gene3D" id="2.102.10.10">
    <property type="entry name" value="Rieske [2Fe-2S] iron-sulphur domain"/>
    <property type="match status" value="1"/>
</dbReference>
<dbReference type="GO" id="GO:0051537">
    <property type="term" value="F:2 iron, 2 sulfur cluster binding"/>
    <property type="evidence" value="ECO:0007669"/>
    <property type="project" value="UniProtKB-KW"/>
</dbReference>
<evidence type="ECO:0000313" key="6">
    <source>
        <dbReference type="Proteomes" id="UP000551709"/>
    </source>
</evidence>
<gene>
    <name evidence="5" type="ORF">HAP41_0000009590</name>
</gene>
<proteinExistence type="predicted"/>
<accession>A0A8T5VT79</accession>
<keyword evidence="2" id="KW-0479">Metal-binding</keyword>
<dbReference type="PROSITE" id="PS51296">
    <property type="entry name" value="RIESKE"/>
    <property type="match status" value="1"/>
</dbReference>
<organism evidence="5 6">
    <name type="scientific">Bradyrhizobium barranii subsp. apii</name>
    <dbReference type="NCBI Taxonomy" id="2819348"/>
    <lineage>
        <taxon>Bacteria</taxon>
        <taxon>Pseudomonadati</taxon>
        <taxon>Pseudomonadota</taxon>
        <taxon>Alphaproteobacteria</taxon>
        <taxon>Hyphomicrobiales</taxon>
        <taxon>Nitrobacteraceae</taxon>
        <taxon>Bradyrhizobium</taxon>
        <taxon>Bradyrhizobium barranii</taxon>
    </lineage>
</organism>